<keyword evidence="2" id="KW-0808">Transferase</keyword>
<keyword evidence="2" id="KW-0695">RNA-directed DNA polymerase</keyword>
<dbReference type="KEGG" id="apol:K9D25_02225"/>
<dbReference type="EMBL" id="CP083239">
    <property type="protein sequence ID" value="UOK71561.1"/>
    <property type="molecule type" value="Genomic_DNA"/>
</dbReference>
<dbReference type="InterPro" id="IPR000477">
    <property type="entry name" value="RT_dom"/>
</dbReference>
<evidence type="ECO:0000313" key="2">
    <source>
        <dbReference type="EMBL" id="UOK71561.1"/>
    </source>
</evidence>
<accession>A0A9E6ZTQ4</accession>
<dbReference type="Proteomes" id="UP000831684">
    <property type="component" value="Chromosome"/>
</dbReference>
<organism evidence="2 3">
    <name type="scientific">Ancylobacter polymorphus</name>
    <dbReference type="NCBI Taxonomy" id="223390"/>
    <lineage>
        <taxon>Bacteria</taxon>
        <taxon>Pseudomonadati</taxon>
        <taxon>Pseudomonadota</taxon>
        <taxon>Alphaproteobacteria</taxon>
        <taxon>Hyphomicrobiales</taxon>
        <taxon>Xanthobacteraceae</taxon>
        <taxon>Ancylobacter</taxon>
    </lineage>
</organism>
<dbReference type="GO" id="GO:0003964">
    <property type="term" value="F:RNA-directed DNA polymerase activity"/>
    <property type="evidence" value="ECO:0007669"/>
    <property type="project" value="UniProtKB-KW"/>
</dbReference>
<dbReference type="CDD" id="cd01646">
    <property type="entry name" value="RT_Bac_retron_I"/>
    <property type="match status" value="1"/>
</dbReference>
<name>A0A9E6ZTQ4_9HYPH</name>
<proteinExistence type="predicted"/>
<protein>
    <submittedName>
        <fullName evidence="2">RNA-directed DNA polymerase</fullName>
    </submittedName>
</protein>
<reference evidence="2" key="1">
    <citation type="submission" date="2021-09" db="EMBL/GenBank/DDBJ databases">
        <title>Network and meta-omics reveal the key degrader and cooperation patterns in an efficient 1,4-dioxane-degrading microbial community.</title>
        <authorList>
            <person name="Dai C."/>
        </authorList>
    </citation>
    <scope>NUCLEOTIDE SEQUENCE</scope>
    <source>
        <strain evidence="2">ZM13</strain>
    </source>
</reference>
<gene>
    <name evidence="2" type="ORF">K9D25_02225</name>
</gene>
<dbReference type="RefSeq" id="WP_244378827.1">
    <property type="nucleotide sequence ID" value="NZ_CP083239.1"/>
</dbReference>
<evidence type="ECO:0000259" key="1">
    <source>
        <dbReference type="PROSITE" id="PS50878"/>
    </source>
</evidence>
<evidence type="ECO:0000313" key="3">
    <source>
        <dbReference type="Proteomes" id="UP000831684"/>
    </source>
</evidence>
<keyword evidence="2" id="KW-0548">Nucleotidyltransferase</keyword>
<dbReference type="AlphaFoldDB" id="A0A9E6ZTQ4"/>
<dbReference type="PROSITE" id="PS50878">
    <property type="entry name" value="RT_POL"/>
    <property type="match status" value="1"/>
</dbReference>
<feature type="domain" description="Reverse transcriptase" evidence="1">
    <location>
        <begin position="1"/>
        <end position="308"/>
    </location>
</feature>
<sequence>MVLQTLRPLLRAERLRAMTAKTKSERLRRLLSHGYFAPELPPCFVSHDLAKYRKSILDSIDAMPLVKGKPAFHRYISEPSWFYFPRFGKDDRRHGVPNPIAYLLLSRAIADNYMKIRAAAKNSRISSSPPIFDWNGPRALVRPSVDLRDDFRVDLSSRREEFVGADIRAFFHSIYTHAIPWAIHGKAFAKLNRGVEHFGNLIDLLCRNAQDGQTIGLPVGPDCSRLIAEVVASAIDVALREKVRIGPRDASRYIDDYTISSGANHSGKDLIAALRQAAAQYELELNSDKSAIISTSIRHDNGWKQEVRSYVPGGPSSDAEFQQFFYRVGRICDAHPDINVEKYAFQNARAAFVRAASWAKIQSHLIAAYRRNASLVAFLVEITLLRQAERNDVELPKLAEFLEHRLPALARENRTGEIVWFLFLAARLRIPLSASSVEPLTAIDNALVALLTALCVSLRLVGGPIDFTRWNSALSGEGLRSGMWLYAYESVCLGINPAPSTAFIEADPYFAPLQARKIRFLSITTGFTSIDTTLRSLRGDNVRLKRVRDDFLDDFTFELDELDDDNDYDEDDGY</sequence>